<reference evidence="3 4" key="1">
    <citation type="submission" date="2011-05" db="EMBL/GenBank/DDBJ databases">
        <authorList>
            <person name="Muzny D."/>
            <person name="Qin X."/>
            <person name="Deng J."/>
            <person name="Jiang H."/>
            <person name="Liu Y."/>
            <person name="Qu J."/>
            <person name="Song X.-Z."/>
            <person name="Zhang L."/>
            <person name="Thornton R."/>
            <person name="Coyle M."/>
            <person name="Francisco L."/>
            <person name="Jackson L."/>
            <person name="Javaid M."/>
            <person name="Korchina V."/>
            <person name="Kovar C."/>
            <person name="Mata R."/>
            <person name="Mathew T."/>
            <person name="Ngo R."/>
            <person name="Nguyen L."/>
            <person name="Nguyen N."/>
            <person name="Okwuonu G."/>
            <person name="Ongeri F."/>
            <person name="Pham C."/>
            <person name="Simmons D."/>
            <person name="Wilczek-Boney K."/>
            <person name="Hale W."/>
            <person name="Jakkamsetti A."/>
            <person name="Pham P."/>
            <person name="Ruth R."/>
            <person name="San Lucas F."/>
            <person name="Warren J."/>
            <person name="Zhang J."/>
            <person name="Zhao Z."/>
            <person name="Zhou C."/>
            <person name="Zhu D."/>
            <person name="Lee S."/>
            <person name="Bess C."/>
            <person name="Blankenburg K."/>
            <person name="Forbes L."/>
            <person name="Fu Q."/>
            <person name="Gubbala S."/>
            <person name="Hirani K."/>
            <person name="Jayaseelan J.C."/>
            <person name="Lara F."/>
            <person name="Munidasa M."/>
            <person name="Palculict T."/>
            <person name="Patil S."/>
            <person name="Pu L.-L."/>
            <person name="Saada N."/>
            <person name="Tang L."/>
            <person name="Weissenberger G."/>
            <person name="Zhu Y."/>
            <person name="Hemphill L."/>
            <person name="Shang Y."/>
            <person name="Youmans B."/>
            <person name="Ayvaz T."/>
            <person name="Ross M."/>
            <person name="Santibanez J."/>
            <person name="Aqrawi P."/>
            <person name="Gross S."/>
            <person name="Joshi V."/>
            <person name="Fowler G."/>
            <person name="Nazareth L."/>
            <person name="Reid J."/>
            <person name="Worley K."/>
            <person name="Petrosino J."/>
            <person name="Highlander S."/>
            <person name="Gibbs R."/>
        </authorList>
    </citation>
    <scope>NUCLEOTIDE SEQUENCE [LARGE SCALE GENOMIC DNA]</scope>
    <source>
        <strain evidence="3 4">ATCC 51191</strain>
    </source>
</reference>
<dbReference type="GO" id="GO:0005737">
    <property type="term" value="C:cytoplasm"/>
    <property type="evidence" value="ECO:0007669"/>
    <property type="project" value="TreeGrafter"/>
</dbReference>
<dbReference type="GO" id="GO:0032259">
    <property type="term" value="P:methylation"/>
    <property type="evidence" value="ECO:0007669"/>
    <property type="project" value="UniProtKB-KW"/>
</dbReference>
<sequence>MEKLKTVKKECKIEFEEKKSKFIGYIKPVFTKEEAEDYIRYIKSIHTDATHNCSAYKINNNGLEFFKVDDDGEPSGTAGKPMGDIVNYMNVTNLVVIATRYFGGIKLGAGGLVRNYAKTAKLAITGAEIIDFVDKIDLIFEILYERLGEVEKIIKRL</sequence>
<dbReference type="InterPro" id="IPR036956">
    <property type="entry name" value="Impact_N_sf"/>
</dbReference>
<evidence type="ECO:0000256" key="1">
    <source>
        <dbReference type="ARBA" id="ARBA00007665"/>
    </source>
</evidence>
<dbReference type="PATRIC" id="fig|997347.4.peg.1603"/>
<dbReference type="AlphaFoldDB" id="F9EP73"/>
<keyword evidence="4" id="KW-1185">Reference proteome</keyword>
<dbReference type="STRING" id="76859.RN98_03150"/>
<accession>F9EP73</accession>
<dbReference type="Proteomes" id="UP000005392">
    <property type="component" value="Unassembled WGS sequence"/>
</dbReference>
<organism evidence="3 4">
    <name type="scientific">Fusobacterium animalis ATCC 51191</name>
    <dbReference type="NCBI Taxonomy" id="997347"/>
    <lineage>
        <taxon>Bacteria</taxon>
        <taxon>Fusobacteriati</taxon>
        <taxon>Fusobacteriota</taxon>
        <taxon>Fusobacteriia</taxon>
        <taxon>Fusobacteriales</taxon>
        <taxon>Fusobacteriaceae</taxon>
        <taxon>Fusobacterium</taxon>
    </lineage>
</organism>
<dbReference type="PANTHER" id="PTHR16301:SF20">
    <property type="entry name" value="IMPACT FAMILY MEMBER YIGZ"/>
    <property type="match status" value="1"/>
</dbReference>
<feature type="domain" description="Impact N-terminal" evidence="2">
    <location>
        <begin position="18"/>
        <end position="124"/>
    </location>
</feature>
<dbReference type="GO" id="GO:0006446">
    <property type="term" value="P:regulation of translational initiation"/>
    <property type="evidence" value="ECO:0007669"/>
    <property type="project" value="TreeGrafter"/>
</dbReference>
<dbReference type="EC" id="2.1.1.45" evidence="3"/>
<proteinExistence type="inferred from homology"/>
<evidence type="ECO:0000259" key="2">
    <source>
        <dbReference type="Pfam" id="PF01205"/>
    </source>
</evidence>
<evidence type="ECO:0000313" key="4">
    <source>
        <dbReference type="Proteomes" id="UP000005392"/>
    </source>
</evidence>
<dbReference type="HOGENOM" id="CLU_083552_1_1_0"/>
<dbReference type="InterPro" id="IPR001498">
    <property type="entry name" value="Impact_N"/>
</dbReference>
<name>F9EP73_9FUSO</name>
<comment type="caution">
    <text evidence="3">The sequence shown here is derived from an EMBL/GenBank/DDBJ whole genome shotgun (WGS) entry which is preliminary data.</text>
</comment>
<dbReference type="GO" id="GO:0004799">
    <property type="term" value="F:thymidylate synthase activity"/>
    <property type="evidence" value="ECO:0007669"/>
    <property type="project" value="UniProtKB-EC"/>
</dbReference>
<dbReference type="InterPro" id="IPR023582">
    <property type="entry name" value="Impact"/>
</dbReference>
<keyword evidence="3" id="KW-0808">Transferase</keyword>
<dbReference type="EMBL" id="AFQD01000292">
    <property type="protein sequence ID" value="EGQ79242.1"/>
    <property type="molecule type" value="Genomic_DNA"/>
</dbReference>
<dbReference type="PANTHER" id="PTHR16301">
    <property type="entry name" value="IMPACT-RELATED"/>
    <property type="match status" value="1"/>
</dbReference>
<dbReference type="InterPro" id="IPR020568">
    <property type="entry name" value="Ribosomal_Su5_D2-typ_SF"/>
</dbReference>
<protein>
    <submittedName>
        <fullName evidence="3">Thymidylate synthase</fullName>
        <ecNumber evidence="3">2.1.1.45</ecNumber>
    </submittedName>
</protein>
<evidence type="ECO:0000313" key="3">
    <source>
        <dbReference type="EMBL" id="EGQ79242.1"/>
    </source>
</evidence>
<comment type="similarity">
    <text evidence="1">Belongs to the IMPACT family.</text>
</comment>
<gene>
    <name evidence="3" type="ORF">HMPREF9094_1728</name>
</gene>
<dbReference type="Gene3D" id="3.30.230.30">
    <property type="entry name" value="Impact, N-terminal domain"/>
    <property type="match status" value="1"/>
</dbReference>
<keyword evidence="3" id="KW-0489">Methyltransferase</keyword>
<dbReference type="Pfam" id="PF01205">
    <property type="entry name" value="Impact_N"/>
    <property type="match status" value="1"/>
</dbReference>
<dbReference type="SUPFAM" id="SSF54211">
    <property type="entry name" value="Ribosomal protein S5 domain 2-like"/>
    <property type="match status" value="1"/>
</dbReference>